<dbReference type="AlphaFoldDB" id="A0A0P8CKA9"/>
<dbReference type="PATRIC" id="fig|1719120.3.peg.2165"/>
<protein>
    <submittedName>
        <fullName evidence="1">Uncharacterized protein</fullName>
    </submittedName>
</protein>
<dbReference type="EMBL" id="LKCM01000141">
    <property type="protein sequence ID" value="KPQ43475.1"/>
    <property type="molecule type" value="Genomic_DNA"/>
</dbReference>
<comment type="caution">
    <text evidence="1">The sequence shown here is derived from an EMBL/GenBank/DDBJ whole genome shotgun (WGS) entry which is preliminary data.</text>
</comment>
<evidence type="ECO:0000313" key="1">
    <source>
        <dbReference type="EMBL" id="KPQ43475.1"/>
    </source>
</evidence>
<evidence type="ECO:0000313" key="2">
    <source>
        <dbReference type="Proteomes" id="UP000050360"/>
    </source>
</evidence>
<reference evidence="1 2" key="1">
    <citation type="submission" date="2015-09" db="EMBL/GenBank/DDBJ databases">
        <title>A metagenomics-based metabolic model of nitrate-dependent anaerobic oxidation of methane by Methanoperedens-like archaea.</title>
        <authorList>
            <person name="Arshad A."/>
            <person name="Speth D.R."/>
            <person name="De Graaf R.M."/>
            <person name="Op Den Camp H.J."/>
            <person name="Jetten M.S."/>
            <person name="Welte C.U."/>
        </authorList>
    </citation>
    <scope>NUCLEOTIDE SEQUENCE [LARGE SCALE GENOMIC DNA]</scope>
</reference>
<name>A0A0P8CKA9_9EURY</name>
<organism evidence="1 2">
    <name type="scientific">Candidatus Methanoperedens nitratireducens</name>
    <dbReference type="NCBI Taxonomy" id="1392998"/>
    <lineage>
        <taxon>Archaea</taxon>
        <taxon>Methanobacteriati</taxon>
        <taxon>Methanobacteriota</taxon>
        <taxon>Stenosarchaea group</taxon>
        <taxon>Methanomicrobia</taxon>
        <taxon>Methanosarcinales</taxon>
        <taxon>ANME-2 cluster</taxon>
        <taxon>Candidatus Methanoperedentaceae</taxon>
        <taxon>Candidatus Methanoperedens</taxon>
    </lineage>
</organism>
<accession>A0A0P8CKA9</accession>
<sequence length="45" mass="5316">MALQYEEEILEPEFRPEYIEKTKKIIKQKPVDVGSIEKLRGRLGL</sequence>
<dbReference type="Proteomes" id="UP000050360">
    <property type="component" value="Unassembled WGS sequence"/>
</dbReference>
<proteinExistence type="predicted"/>
<gene>
    <name evidence="1" type="ORF">MPEBLZ_01984</name>
</gene>